<reference evidence="9 10" key="1">
    <citation type="submission" date="2024-02" db="EMBL/GenBank/DDBJ databases">
        <title>Chromosome-scale genome assembly of the rough periwinkle Littorina saxatilis.</title>
        <authorList>
            <person name="De Jode A."/>
            <person name="Faria R."/>
            <person name="Formenti G."/>
            <person name="Sims Y."/>
            <person name="Smith T.P."/>
            <person name="Tracey A."/>
            <person name="Wood J.M.D."/>
            <person name="Zagrodzka Z.B."/>
            <person name="Johannesson K."/>
            <person name="Butlin R.K."/>
            <person name="Leder E.H."/>
        </authorList>
    </citation>
    <scope>NUCLEOTIDE SEQUENCE [LARGE SCALE GENOMIC DNA]</scope>
    <source>
        <strain evidence="9">Snail1</strain>
        <tissue evidence="9">Muscle</tissue>
    </source>
</reference>
<name>A0AAN9B6W6_9CAEN</name>
<dbReference type="Gene3D" id="3.30.450.30">
    <property type="entry name" value="Dynein light chain 2a, cytoplasmic"/>
    <property type="match status" value="1"/>
</dbReference>
<evidence type="ECO:0000256" key="7">
    <source>
        <dbReference type="RuleBase" id="RU003909"/>
    </source>
</evidence>
<evidence type="ECO:0000313" key="10">
    <source>
        <dbReference type="Proteomes" id="UP001374579"/>
    </source>
</evidence>
<dbReference type="PANTHER" id="PTHR11604:SF0">
    <property type="entry name" value="PROFILIN"/>
    <property type="match status" value="1"/>
</dbReference>
<dbReference type="EMBL" id="JBAMIC010000011">
    <property type="protein sequence ID" value="KAK7100421.1"/>
    <property type="molecule type" value="Genomic_DNA"/>
</dbReference>
<keyword evidence="10" id="KW-1185">Reference proteome</keyword>
<dbReference type="GO" id="GO:0005938">
    <property type="term" value="C:cell cortex"/>
    <property type="evidence" value="ECO:0007669"/>
    <property type="project" value="TreeGrafter"/>
</dbReference>
<protein>
    <recommendedName>
        <fullName evidence="7">Profilin</fullName>
    </recommendedName>
</protein>
<accession>A0AAN9B6W6</accession>
<gene>
    <name evidence="9" type="ORF">V1264_023381</name>
</gene>
<feature type="region of interest" description="Disordered" evidence="8">
    <location>
        <begin position="48"/>
        <end position="147"/>
    </location>
</feature>
<dbReference type="Proteomes" id="UP001374579">
    <property type="component" value="Unassembled WGS sequence"/>
</dbReference>
<keyword evidence="6" id="KW-0206">Cytoskeleton</keyword>
<dbReference type="AlphaFoldDB" id="A0AAN9B6W6"/>
<evidence type="ECO:0000313" key="9">
    <source>
        <dbReference type="EMBL" id="KAK7100421.1"/>
    </source>
</evidence>
<feature type="compositionally biased region" description="Basic and acidic residues" evidence="8">
    <location>
        <begin position="122"/>
        <end position="132"/>
    </location>
</feature>
<sequence>MAAIVVENVYVRTPLTSPVGHSAIHYPRGRREEEEEEGIPIPVIHMETSSKTQDGVQQMASGGATTMMEPQQAESRNTNATTSTATQAERLPARNSARTEANDGNVESGQQTTPAQIGEDVGDTRVPAEDPKTQTTQQNGHTVTDEDSHLTLRDEYVDRVWEEFVTNFLLGSCNIQKAAIFDLATRRPLATSGDLHISKDEMEQLVTSLHHIQLAYRNGVTIGGQHYRVKLADGRNGILARTGTEGCTVCKTQSLIIIGIHDQRGNSRKCNEDVMRLGDFFRRKAV</sequence>
<comment type="caution">
    <text evidence="9">The sequence shown here is derived from an EMBL/GenBank/DDBJ whole genome shotgun (WGS) entry which is preliminary data.</text>
</comment>
<dbReference type="PANTHER" id="PTHR11604">
    <property type="entry name" value="PROFILIN"/>
    <property type="match status" value="1"/>
</dbReference>
<dbReference type="InterPro" id="IPR048278">
    <property type="entry name" value="PFN"/>
</dbReference>
<evidence type="ECO:0000256" key="1">
    <source>
        <dbReference type="ARBA" id="ARBA00004245"/>
    </source>
</evidence>
<evidence type="ECO:0000256" key="4">
    <source>
        <dbReference type="ARBA" id="ARBA00022490"/>
    </source>
</evidence>
<dbReference type="Pfam" id="PF00235">
    <property type="entry name" value="Profilin"/>
    <property type="match status" value="1"/>
</dbReference>
<dbReference type="SMART" id="SM00392">
    <property type="entry name" value="PROF"/>
    <property type="match status" value="1"/>
</dbReference>
<organism evidence="9 10">
    <name type="scientific">Littorina saxatilis</name>
    <dbReference type="NCBI Taxonomy" id="31220"/>
    <lineage>
        <taxon>Eukaryota</taxon>
        <taxon>Metazoa</taxon>
        <taxon>Spiralia</taxon>
        <taxon>Lophotrochozoa</taxon>
        <taxon>Mollusca</taxon>
        <taxon>Gastropoda</taxon>
        <taxon>Caenogastropoda</taxon>
        <taxon>Littorinimorpha</taxon>
        <taxon>Littorinoidea</taxon>
        <taxon>Littorinidae</taxon>
        <taxon>Littorina</taxon>
    </lineage>
</organism>
<dbReference type="InterPro" id="IPR005455">
    <property type="entry name" value="PFN_euk"/>
</dbReference>
<comment type="subunit">
    <text evidence="3">Occurs in many kinds of cells as a complex with monomeric actin in a 1:1 ratio.</text>
</comment>
<evidence type="ECO:0000256" key="3">
    <source>
        <dbReference type="ARBA" id="ARBA00011583"/>
    </source>
</evidence>
<evidence type="ECO:0000256" key="5">
    <source>
        <dbReference type="ARBA" id="ARBA00023203"/>
    </source>
</evidence>
<dbReference type="GO" id="GO:0003785">
    <property type="term" value="F:actin monomer binding"/>
    <property type="evidence" value="ECO:0007669"/>
    <property type="project" value="TreeGrafter"/>
</dbReference>
<keyword evidence="5 7" id="KW-0009">Actin-binding</keyword>
<dbReference type="InterPro" id="IPR036140">
    <property type="entry name" value="PFN_sf"/>
</dbReference>
<dbReference type="GO" id="GO:0005856">
    <property type="term" value="C:cytoskeleton"/>
    <property type="evidence" value="ECO:0007669"/>
    <property type="project" value="UniProtKB-SubCell"/>
</dbReference>
<dbReference type="SUPFAM" id="SSF55770">
    <property type="entry name" value="Profilin (actin-binding protein)"/>
    <property type="match status" value="1"/>
</dbReference>
<feature type="compositionally biased region" description="Polar residues" evidence="8">
    <location>
        <begin position="105"/>
        <end position="115"/>
    </location>
</feature>
<feature type="compositionally biased region" description="Polar residues" evidence="8">
    <location>
        <begin position="133"/>
        <end position="142"/>
    </location>
</feature>
<feature type="compositionally biased region" description="Low complexity" evidence="8">
    <location>
        <begin position="75"/>
        <end position="86"/>
    </location>
</feature>
<feature type="compositionally biased region" description="Polar residues" evidence="8">
    <location>
        <begin position="48"/>
        <end position="74"/>
    </location>
</feature>
<evidence type="ECO:0000256" key="2">
    <source>
        <dbReference type="ARBA" id="ARBA00010058"/>
    </source>
</evidence>
<evidence type="ECO:0000256" key="8">
    <source>
        <dbReference type="SAM" id="MobiDB-lite"/>
    </source>
</evidence>
<comment type="subcellular location">
    <subcellularLocation>
        <location evidence="1">Cytoplasm</location>
        <location evidence="1">Cytoskeleton</location>
    </subcellularLocation>
</comment>
<keyword evidence="4" id="KW-0963">Cytoplasm</keyword>
<evidence type="ECO:0000256" key="6">
    <source>
        <dbReference type="ARBA" id="ARBA00023212"/>
    </source>
</evidence>
<comment type="similarity">
    <text evidence="2 7">Belongs to the profilin family.</text>
</comment>
<proteinExistence type="inferred from homology"/>